<feature type="region of interest" description="Disordered" evidence="4">
    <location>
        <begin position="315"/>
        <end position="342"/>
    </location>
</feature>
<dbReference type="Pfam" id="PF00561">
    <property type="entry name" value="Abhydrolase_1"/>
    <property type="match status" value="1"/>
</dbReference>
<dbReference type="InterPro" id="IPR051601">
    <property type="entry name" value="Serine_prot/Carboxylest_S33"/>
</dbReference>
<keyword evidence="8" id="KW-1185">Reference proteome</keyword>
<feature type="domain" description="AB hydrolase-1" evidence="6">
    <location>
        <begin position="87"/>
        <end position="282"/>
    </location>
</feature>
<organism evidence="7 8">
    <name type="scientific">Amycolatopsis minnesotensis</name>
    <dbReference type="NCBI Taxonomy" id="337894"/>
    <lineage>
        <taxon>Bacteria</taxon>
        <taxon>Bacillati</taxon>
        <taxon>Actinomycetota</taxon>
        <taxon>Actinomycetes</taxon>
        <taxon>Pseudonocardiales</taxon>
        <taxon>Pseudonocardiaceae</taxon>
        <taxon>Amycolatopsis</taxon>
    </lineage>
</organism>
<dbReference type="Gene3D" id="3.40.50.1820">
    <property type="entry name" value="alpha/beta hydrolase"/>
    <property type="match status" value="1"/>
</dbReference>
<evidence type="ECO:0000256" key="5">
    <source>
        <dbReference type="SAM" id="SignalP"/>
    </source>
</evidence>
<evidence type="ECO:0000313" key="8">
    <source>
        <dbReference type="Proteomes" id="UP001501116"/>
    </source>
</evidence>
<dbReference type="PANTHER" id="PTHR43248">
    <property type="entry name" value="2-SUCCINYL-6-HYDROXY-2,4-CYCLOHEXADIENE-1-CARBOXYLATE SYNTHASE"/>
    <property type="match status" value="1"/>
</dbReference>
<evidence type="ECO:0000256" key="1">
    <source>
        <dbReference type="ARBA" id="ARBA00010088"/>
    </source>
</evidence>
<name>A0ABP5C868_9PSEU</name>
<protein>
    <recommendedName>
        <fullName evidence="6">AB hydrolase-1 domain-containing protein</fullName>
    </recommendedName>
</protein>
<gene>
    <name evidence="7" type="ORF">GCM10009754_32380</name>
</gene>
<reference evidence="8" key="1">
    <citation type="journal article" date="2019" name="Int. J. Syst. Evol. Microbiol.">
        <title>The Global Catalogue of Microorganisms (GCM) 10K type strain sequencing project: providing services to taxonomists for standard genome sequencing and annotation.</title>
        <authorList>
            <consortium name="The Broad Institute Genomics Platform"/>
            <consortium name="The Broad Institute Genome Sequencing Center for Infectious Disease"/>
            <person name="Wu L."/>
            <person name="Ma J."/>
        </authorList>
    </citation>
    <scope>NUCLEOTIDE SEQUENCE [LARGE SCALE GENOMIC DNA]</scope>
    <source>
        <strain evidence="8">JCM 14545</strain>
    </source>
</reference>
<sequence>MTRMSIRKLAGPALAALLLVPLVPGTATAADSLSWQPCRTIAGGWPAEDQRTECAAITVPVDYAKPGGRTFELAVSRIRATGSRDGVILVNPGGPGAYGMSMPRELLASKAAGLGVHHDIVGFAPRGVGYSAGLSCPQDSTPPDPSLSDKEKARFQSERDARHYQDCVVRDPEFTANPTTANVARDMDRIRQALGEEKIGYYGVSWGTALGAEYRTLFDDHVAAMLLDSVVASTFDLTAFDRDQMTAKENSFHDFAGWLAGNDRVYHFGATKAEVTKALLNLRAKAPDRSTVDGLLLGARRKWPDSAQQLVKLRSGGKAPGAAVPARTGFDWRDPNPAFNPD</sequence>
<evidence type="ECO:0000259" key="6">
    <source>
        <dbReference type="Pfam" id="PF00561"/>
    </source>
</evidence>
<dbReference type="InterPro" id="IPR029058">
    <property type="entry name" value="AB_hydrolase_fold"/>
</dbReference>
<keyword evidence="2 5" id="KW-0732">Signal</keyword>
<proteinExistence type="inferred from homology"/>
<dbReference type="PANTHER" id="PTHR43248:SF29">
    <property type="entry name" value="TRIPEPTIDYL AMINOPEPTIDASE"/>
    <property type="match status" value="1"/>
</dbReference>
<dbReference type="Proteomes" id="UP001501116">
    <property type="component" value="Unassembled WGS sequence"/>
</dbReference>
<feature type="chain" id="PRO_5045433190" description="AB hydrolase-1 domain-containing protein" evidence="5">
    <location>
        <begin position="30"/>
        <end position="342"/>
    </location>
</feature>
<comment type="similarity">
    <text evidence="1">Belongs to the peptidase S33 family.</text>
</comment>
<feature type="region of interest" description="Disordered" evidence="4">
    <location>
        <begin position="134"/>
        <end position="154"/>
    </location>
</feature>
<dbReference type="InterPro" id="IPR000073">
    <property type="entry name" value="AB_hydrolase_1"/>
</dbReference>
<evidence type="ECO:0000313" key="7">
    <source>
        <dbReference type="EMBL" id="GAA1959411.1"/>
    </source>
</evidence>
<evidence type="ECO:0000256" key="4">
    <source>
        <dbReference type="SAM" id="MobiDB-lite"/>
    </source>
</evidence>
<keyword evidence="3" id="KW-0378">Hydrolase</keyword>
<accession>A0ABP5C868</accession>
<dbReference type="EMBL" id="BAAANN010000011">
    <property type="protein sequence ID" value="GAA1959411.1"/>
    <property type="molecule type" value="Genomic_DNA"/>
</dbReference>
<evidence type="ECO:0000256" key="3">
    <source>
        <dbReference type="ARBA" id="ARBA00022801"/>
    </source>
</evidence>
<evidence type="ECO:0000256" key="2">
    <source>
        <dbReference type="ARBA" id="ARBA00022729"/>
    </source>
</evidence>
<dbReference type="SUPFAM" id="SSF53474">
    <property type="entry name" value="alpha/beta-Hydrolases"/>
    <property type="match status" value="1"/>
</dbReference>
<feature type="signal peptide" evidence="5">
    <location>
        <begin position="1"/>
        <end position="29"/>
    </location>
</feature>
<comment type="caution">
    <text evidence="7">The sequence shown here is derived from an EMBL/GenBank/DDBJ whole genome shotgun (WGS) entry which is preliminary data.</text>
</comment>